<dbReference type="Pfam" id="PF13354">
    <property type="entry name" value="Beta-lactamase2"/>
    <property type="match status" value="1"/>
</dbReference>
<dbReference type="AlphaFoldDB" id="A0A923RGJ9"/>
<organism evidence="2 3">
    <name type="scientific">Ornithinibacillus hominis</name>
    <dbReference type="NCBI Taxonomy" id="2763055"/>
    <lineage>
        <taxon>Bacteria</taxon>
        <taxon>Bacillati</taxon>
        <taxon>Bacillota</taxon>
        <taxon>Bacilli</taxon>
        <taxon>Bacillales</taxon>
        <taxon>Bacillaceae</taxon>
        <taxon>Ornithinibacillus</taxon>
    </lineage>
</organism>
<dbReference type="PANTHER" id="PTHR35333">
    <property type="entry name" value="BETA-LACTAMASE"/>
    <property type="match status" value="1"/>
</dbReference>
<dbReference type="Gene3D" id="3.40.710.10">
    <property type="entry name" value="DD-peptidase/beta-lactamase superfamily"/>
    <property type="match status" value="1"/>
</dbReference>
<keyword evidence="2" id="KW-0378">Hydrolase</keyword>
<reference evidence="2" key="1">
    <citation type="submission" date="2020-08" db="EMBL/GenBank/DDBJ databases">
        <title>Genome public.</title>
        <authorList>
            <person name="Liu C."/>
            <person name="Sun Q."/>
        </authorList>
    </citation>
    <scope>NUCLEOTIDE SEQUENCE</scope>
    <source>
        <strain evidence="2">BX22</strain>
    </source>
</reference>
<dbReference type="InterPro" id="IPR012338">
    <property type="entry name" value="Beta-lactam/transpept-like"/>
</dbReference>
<evidence type="ECO:0000313" key="3">
    <source>
        <dbReference type="Proteomes" id="UP000637359"/>
    </source>
</evidence>
<dbReference type="Proteomes" id="UP000637359">
    <property type="component" value="Unassembled WGS sequence"/>
</dbReference>
<dbReference type="InterPro" id="IPR045155">
    <property type="entry name" value="Beta-lactam_cat"/>
</dbReference>
<name>A0A923RGJ9_9BACI</name>
<dbReference type="GO" id="GO:0008800">
    <property type="term" value="F:beta-lactamase activity"/>
    <property type="evidence" value="ECO:0007669"/>
    <property type="project" value="InterPro"/>
</dbReference>
<dbReference type="GO" id="GO:0046677">
    <property type="term" value="P:response to antibiotic"/>
    <property type="evidence" value="ECO:0007669"/>
    <property type="project" value="InterPro"/>
</dbReference>
<evidence type="ECO:0000259" key="1">
    <source>
        <dbReference type="Pfam" id="PF13354"/>
    </source>
</evidence>
<dbReference type="PANTHER" id="PTHR35333:SF4">
    <property type="entry name" value="SLR0121 PROTEIN"/>
    <property type="match status" value="1"/>
</dbReference>
<gene>
    <name evidence="2" type="ORF">H8S33_02300</name>
</gene>
<comment type="caution">
    <text evidence="2">The sequence shown here is derived from an EMBL/GenBank/DDBJ whole genome shotgun (WGS) entry which is preliminary data.</text>
</comment>
<evidence type="ECO:0000313" key="2">
    <source>
        <dbReference type="EMBL" id="MBC5635648.1"/>
    </source>
</evidence>
<keyword evidence="3" id="KW-1185">Reference proteome</keyword>
<dbReference type="SUPFAM" id="SSF56601">
    <property type="entry name" value="beta-lactamase/transpeptidase-like"/>
    <property type="match status" value="1"/>
</dbReference>
<dbReference type="GO" id="GO:0030655">
    <property type="term" value="P:beta-lactam antibiotic catabolic process"/>
    <property type="evidence" value="ECO:0007669"/>
    <property type="project" value="InterPro"/>
</dbReference>
<protein>
    <submittedName>
        <fullName evidence="2">Serine hydrolase</fullName>
    </submittedName>
</protein>
<dbReference type="InterPro" id="IPR000871">
    <property type="entry name" value="Beta-lactam_class-A"/>
</dbReference>
<proteinExistence type="predicted"/>
<dbReference type="EMBL" id="JACOOL010000001">
    <property type="protein sequence ID" value="MBC5635648.1"/>
    <property type="molecule type" value="Genomic_DNA"/>
</dbReference>
<sequence length="269" mass="30485">MKVLTDRIREITVQAGGKWGISLFDLDRNESWGINEQEHFYSASVIKVPIMIAAFARSHQGEIKLGDQMELKREDIVGGSGVLQYLTPGTKFSIYDLITLMIIQSDNTATNILIDLLGTKYIQETMEAIGLEKSKFYHKMMTMEVDREGRNTITAQEMTDMLRKLVTGKIISVYACEHMIEIMKKQQIRDSLPVKIPKADDTVIGALPEWELANKTGNVLGIRHDIGIFYVEKRTFIASILTSGLDELESPELIGRVGLEIYHYLKQEN</sequence>
<accession>A0A923RGJ9</accession>
<feature type="domain" description="Beta-lactamase class A catalytic" evidence="1">
    <location>
        <begin position="20"/>
        <end position="242"/>
    </location>
</feature>